<accession>A0A3B0T9P0</accession>
<dbReference type="SUPFAM" id="SSF52821">
    <property type="entry name" value="Rhodanese/Cell cycle control phosphatase"/>
    <property type="match status" value="1"/>
</dbReference>
<dbReference type="PANTHER" id="PTHR43031:SF1">
    <property type="entry name" value="PYRIDINE NUCLEOTIDE-DISULPHIDE OXIDOREDUCTASE"/>
    <property type="match status" value="1"/>
</dbReference>
<proteinExistence type="predicted"/>
<dbReference type="SMART" id="SM00450">
    <property type="entry name" value="RHOD"/>
    <property type="match status" value="1"/>
</dbReference>
<feature type="domain" description="Rhodanese" evidence="1">
    <location>
        <begin position="38"/>
        <end position="127"/>
    </location>
</feature>
<dbReference type="InterPro" id="IPR050229">
    <property type="entry name" value="GlpE_sulfurtransferase"/>
</dbReference>
<gene>
    <name evidence="2" type="ORF">MNBD_ACTINO01-1931</name>
</gene>
<feature type="non-terminal residue" evidence="2">
    <location>
        <position position="1"/>
    </location>
</feature>
<organism evidence="2">
    <name type="scientific">hydrothermal vent metagenome</name>
    <dbReference type="NCBI Taxonomy" id="652676"/>
    <lineage>
        <taxon>unclassified sequences</taxon>
        <taxon>metagenomes</taxon>
        <taxon>ecological metagenomes</taxon>
    </lineage>
</organism>
<dbReference type="CDD" id="cd00158">
    <property type="entry name" value="RHOD"/>
    <property type="match status" value="1"/>
</dbReference>
<dbReference type="PROSITE" id="PS50206">
    <property type="entry name" value="RHODANESE_3"/>
    <property type="match status" value="1"/>
</dbReference>
<dbReference type="AlphaFoldDB" id="A0A3B0T9P0"/>
<name>A0A3B0T9P0_9ZZZZ</name>
<dbReference type="EMBL" id="UOEI01000641">
    <property type="protein sequence ID" value="VAW08809.1"/>
    <property type="molecule type" value="Genomic_DNA"/>
</dbReference>
<evidence type="ECO:0000259" key="1">
    <source>
        <dbReference type="PROSITE" id="PS50206"/>
    </source>
</evidence>
<sequence>KPASTTGTQEYLLYEMVENTRVNTDLTIDISSAHEQWQTDETVIVDVRDRDAFDEMHLHGSLNIPLDELPEYIFHLPEDKDTPILTLCQRGEISLMAVLFLTSLGYRNVRSVNGGTIAWRELGYPVE</sequence>
<dbReference type="InterPro" id="IPR001763">
    <property type="entry name" value="Rhodanese-like_dom"/>
</dbReference>
<reference evidence="2" key="1">
    <citation type="submission" date="2018-06" db="EMBL/GenBank/DDBJ databases">
        <authorList>
            <person name="Zhirakovskaya E."/>
        </authorList>
    </citation>
    <scope>NUCLEOTIDE SEQUENCE</scope>
</reference>
<evidence type="ECO:0000313" key="2">
    <source>
        <dbReference type="EMBL" id="VAW08809.1"/>
    </source>
</evidence>
<dbReference type="Gene3D" id="3.40.250.10">
    <property type="entry name" value="Rhodanese-like domain"/>
    <property type="match status" value="1"/>
</dbReference>
<protein>
    <recommendedName>
        <fullName evidence="1">Rhodanese domain-containing protein</fullName>
    </recommendedName>
</protein>
<dbReference type="PANTHER" id="PTHR43031">
    <property type="entry name" value="FAD-DEPENDENT OXIDOREDUCTASE"/>
    <property type="match status" value="1"/>
</dbReference>
<dbReference type="Pfam" id="PF00581">
    <property type="entry name" value="Rhodanese"/>
    <property type="match status" value="1"/>
</dbReference>
<dbReference type="InterPro" id="IPR036873">
    <property type="entry name" value="Rhodanese-like_dom_sf"/>
</dbReference>